<keyword evidence="2" id="KW-0812">Transmembrane</keyword>
<dbReference type="EnsemblMetazoa" id="G33761.1">
    <property type="protein sequence ID" value="G33761.1:cds"/>
    <property type="gene ID" value="G33761"/>
</dbReference>
<evidence type="ECO:0000256" key="2">
    <source>
        <dbReference type="SAM" id="Phobius"/>
    </source>
</evidence>
<evidence type="ECO:0000256" key="1">
    <source>
        <dbReference type="SAM" id="MobiDB-lite"/>
    </source>
</evidence>
<sequence length="134" mass="14455">MTCNEISAVFTTLRPLSVQISGTSCFSTLPWPTTQSPQSSSTQASTVGVKSTSHPTTVTTEKSAKTTDEHEEGISSTVTILIIISLCLSAIVLCGCLCLVLVRHIIRKRIQREHIENIESALSSYSVVDSESEL</sequence>
<feature type="compositionally biased region" description="Low complexity" evidence="1">
    <location>
        <begin position="33"/>
        <end position="46"/>
    </location>
</feature>
<name>A0A8W8MJY3_MAGGI</name>
<reference evidence="3" key="1">
    <citation type="submission" date="2022-08" db="UniProtKB">
        <authorList>
            <consortium name="EnsemblMetazoa"/>
        </authorList>
    </citation>
    <scope>IDENTIFICATION</scope>
    <source>
        <strain evidence="3">05x7-T-G4-1.051#20</strain>
    </source>
</reference>
<accession>A0A8W8MJY3</accession>
<evidence type="ECO:0000313" key="3">
    <source>
        <dbReference type="EnsemblMetazoa" id="G33761.1:cds"/>
    </source>
</evidence>
<keyword evidence="2" id="KW-1133">Transmembrane helix</keyword>
<proteinExistence type="predicted"/>
<dbReference type="AlphaFoldDB" id="A0A8W8MJY3"/>
<protein>
    <submittedName>
        <fullName evidence="3">Uncharacterized protein</fullName>
    </submittedName>
</protein>
<feature type="transmembrane region" description="Helical" evidence="2">
    <location>
        <begin position="78"/>
        <end position="102"/>
    </location>
</feature>
<feature type="region of interest" description="Disordered" evidence="1">
    <location>
        <begin position="33"/>
        <end position="70"/>
    </location>
</feature>
<dbReference type="Proteomes" id="UP000005408">
    <property type="component" value="Unassembled WGS sequence"/>
</dbReference>
<organism evidence="3 4">
    <name type="scientific">Magallana gigas</name>
    <name type="common">Pacific oyster</name>
    <name type="synonym">Crassostrea gigas</name>
    <dbReference type="NCBI Taxonomy" id="29159"/>
    <lineage>
        <taxon>Eukaryota</taxon>
        <taxon>Metazoa</taxon>
        <taxon>Spiralia</taxon>
        <taxon>Lophotrochozoa</taxon>
        <taxon>Mollusca</taxon>
        <taxon>Bivalvia</taxon>
        <taxon>Autobranchia</taxon>
        <taxon>Pteriomorphia</taxon>
        <taxon>Ostreida</taxon>
        <taxon>Ostreoidea</taxon>
        <taxon>Ostreidae</taxon>
        <taxon>Magallana</taxon>
    </lineage>
</organism>
<evidence type="ECO:0000313" key="4">
    <source>
        <dbReference type="Proteomes" id="UP000005408"/>
    </source>
</evidence>
<keyword evidence="4" id="KW-1185">Reference proteome</keyword>
<keyword evidence="2" id="KW-0472">Membrane</keyword>